<evidence type="ECO:0000256" key="1">
    <source>
        <dbReference type="SAM" id="Phobius"/>
    </source>
</evidence>
<accession>A0A1H4TTU7</accession>
<dbReference type="Proteomes" id="UP000183407">
    <property type="component" value="Unassembled WGS sequence"/>
</dbReference>
<name>A0A1H4TTU7_RHOJO</name>
<feature type="transmembrane region" description="Helical" evidence="1">
    <location>
        <begin position="29"/>
        <end position="51"/>
    </location>
</feature>
<evidence type="ECO:0000313" key="2">
    <source>
        <dbReference type="EMBL" id="SEC59807.1"/>
    </source>
</evidence>
<dbReference type="EMBL" id="FNTL01000004">
    <property type="protein sequence ID" value="SEC59807.1"/>
    <property type="molecule type" value="Genomic_DNA"/>
</dbReference>
<keyword evidence="1" id="KW-0472">Membrane</keyword>
<reference evidence="3" key="1">
    <citation type="submission" date="2016-10" db="EMBL/GenBank/DDBJ databases">
        <authorList>
            <person name="Varghese N."/>
        </authorList>
    </citation>
    <scope>NUCLEOTIDE SEQUENCE [LARGE SCALE GENOMIC DNA]</scope>
    <source>
        <strain evidence="3">DSM 44719</strain>
    </source>
</reference>
<keyword evidence="1" id="KW-0812">Transmembrane</keyword>
<organism evidence="2 3">
    <name type="scientific">Rhodococcus jostii</name>
    <dbReference type="NCBI Taxonomy" id="132919"/>
    <lineage>
        <taxon>Bacteria</taxon>
        <taxon>Bacillati</taxon>
        <taxon>Actinomycetota</taxon>
        <taxon>Actinomycetes</taxon>
        <taxon>Mycobacteriales</taxon>
        <taxon>Nocardiaceae</taxon>
        <taxon>Rhodococcus</taxon>
    </lineage>
</organism>
<feature type="transmembrane region" description="Helical" evidence="1">
    <location>
        <begin position="107"/>
        <end position="127"/>
    </location>
</feature>
<proteinExistence type="predicted"/>
<dbReference type="AlphaFoldDB" id="A0A1H4TTU7"/>
<keyword evidence="1" id="KW-1133">Transmembrane helix</keyword>
<gene>
    <name evidence="2" type="ORF">SAMN04490220_2065</name>
</gene>
<dbReference type="RefSeq" id="WP_162850289.1">
    <property type="nucleotide sequence ID" value="NZ_FNTL01000004.1"/>
</dbReference>
<sequence>MSALAWEDDTSREGVGEVISAGSARGWRISLGVCGGLLLGFFCSLPAVILWQHYGNVPRPRVYPHGSFTSFGPDPPPASYWVSWAGPAVVVVACGVMAVPWRLARQFGLSLVCAFVPMAAMVAWFMIGMELFFTPD</sequence>
<protein>
    <submittedName>
        <fullName evidence="2">Uncharacterized protein</fullName>
    </submittedName>
</protein>
<feature type="transmembrane region" description="Helical" evidence="1">
    <location>
        <begin position="78"/>
        <end position="100"/>
    </location>
</feature>
<evidence type="ECO:0000313" key="3">
    <source>
        <dbReference type="Proteomes" id="UP000183407"/>
    </source>
</evidence>